<dbReference type="NCBIfam" id="TIGR03362">
    <property type="entry name" value="VI_chp_7"/>
    <property type="match status" value="1"/>
</dbReference>
<proteinExistence type="predicted"/>
<organism evidence="2 3">
    <name type="scientific">Pseudomonas weihenstephanensis</name>
    <dbReference type="NCBI Taxonomy" id="1608994"/>
    <lineage>
        <taxon>Bacteria</taxon>
        <taxon>Pseudomonadati</taxon>
        <taxon>Pseudomonadota</taxon>
        <taxon>Gammaproteobacteria</taxon>
        <taxon>Pseudomonadales</taxon>
        <taxon>Pseudomonadaceae</taxon>
        <taxon>Pseudomonas</taxon>
    </lineage>
</organism>
<dbReference type="PANTHER" id="PTHR37024">
    <property type="entry name" value="TYPE VI SECRETION SYSTEM DUF2094 AND IMPA-RELATED DOMAIN PROTEIN"/>
    <property type="match status" value="1"/>
</dbReference>
<name>A0ABS1ZD16_9PSED</name>
<evidence type="ECO:0000313" key="3">
    <source>
        <dbReference type="Proteomes" id="UP000809529"/>
    </source>
</evidence>
<dbReference type="EMBL" id="JAAEBW010000002">
    <property type="protein sequence ID" value="MBM1194242.1"/>
    <property type="molecule type" value="Genomic_DNA"/>
</dbReference>
<reference evidence="2 3" key="1">
    <citation type="submission" date="2020-01" db="EMBL/GenBank/DDBJ databases">
        <title>Comparative genomics of meat spoilage bacteria.</title>
        <authorList>
            <person name="Hilgarth M."/>
            <person name="Vogel R.F."/>
        </authorList>
    </citation>
    <scope>NUCLEOTIDE SEQUENCE [LARGE SCALE GENOMIC DNA]</scope>
    <source>
        <strain evidence="2 3">TMW2.2077</strain>
    </source>
</reference>
<feature type="domain" description="ImpA N-terminal" evidence="1">
    <location>
        <begin position="18"/>
        <end position="126"/>
    </location>
</feature>
<dbReference type="InterPro" id="IPR017739">
    <property type="entry name" value="T6SS-assoc_VCA0119"/>
</dbReference>
<comment type="caution">
    <text evidence="2">The sequence shown here is derived from an EMBL/GenBank/DDBJ whole genome shotgun (WGS) entry which is preliminary data.</text>
</comment>
<protein>
    <submittedName>
        <fullName evidence="2">Type VI secretion system protein TssA</fullName>
    </submittedName>
</protein>
<dbReference type="InterPro" id="IPR010657">
    <property type="entry name" value="ImpA_N"/>
</dbReference>
<dbReference type="RefSeq" id="WP_203302410.1">
    <property type="nucleotide sequence ID" value="NZ_JAAEBW010000002.1"/>
</dbReference>
<sequence length="518" mass="59267">MTYANKLYARVVSLAKSPVFKDSFAGNDVRFSHEFEALERELGKAQSLHESVPIDWLAVQEQSEALLCDQSKDLRVGVWLTWALYQRESFNGLLAGLGLLHHLCTRQWALIHPLKPRTRAAAISWLTVRLDRALNDSIPLQEQLPLFRHMVELLLELERVLTLHLGDEVPLLLPVCRRLSRMVERAADNQQAPGPLSSMVAQVRHVATQLIENTSPIDSEKDAQKSLRALQHNARTLCVWWLKQNATDLRALRLNRTLTWMAIDVAPERNGEHITPVRGPAAQTLKTFDQQFELQQFADLLMALEACLSKAPFWFDGQRRVWACLSALKADVAMREVEQHMALLLQRLPGLAQLRFSDGTPFADPQTHDWIATCVMPHLQTQPAPESVAPNVARPLWEVALQEAQEVARSSGFKSAVQQLKRGLASAQNERERFHWQLTLARLCFLSKKYELAKTQLEMLDQLLQRSGLQAWEPQLVLEVIRLLHRCCELLPQSHDVRERKDEMYRRLCHLDLEVVLE</sequence>
<dbReference type="Pfam" id="PF16989">
    <property type="entry name" value="T6SS_VasJ"/>
    <property type="match status" value="1"/>
</dbReference>
<gene>
    <name evidence="2" type="primary">tssA</name>
    <name evidence="2" type="ORF">GYN02_03490</name>
</gene>
<accession>A0ABS1ZD16</accession>
<evidence type="ECO:0000313" key="2">
    <source>
        <dbReference type="EMBL" id="MBM1194242.1"/>
    </source>
</evidence>
<evidence type="ECO:0000259" key="1">
    <source>
        <dbReference type="Pfam" id="PF06812"/>
    </source>
</evidence>
<dbReference type="Proteomes" id="UP000809529">
    <property type="component" value="Unassembled WGS sequence"/>
</dbReference>
<dbReference type="PANTHER" id="PTHR37024:SF5">
    <property type="entry name" value="IMPA N-TERMINAL DOMAIN-CONTAINING PROTEIN"/>
    <property type="match status" value="1"/>
</dbReference>
<keyword evidence="3" id="KW-1185">Reference proteome</keyword>
<dbReference type="Pfam" id="PF06812">
    <property type="entry name" value="ImpA_N"/>
    <property type="match status" value="1"/>
</dbReference>